<gene>
    <name evidence="3" type="ORF">IEE83_31810</name>
</gene>
<sequence>MKSLILFFLIMLAMTGNSNAQKMDSTKRYIKIPVGYLMVLRQGDDVFAQLEKLAEAEKILSANISGMGFVNAKFGFFNQKTKEYDPKEFSDVEMASMNGSIAWQKQQVSLHVHGVVTDKNFHAFGGHMLAATVSTGSVEIMVTIHDKKLERIMEEPLGANVLNLGD</sequence>
<evidence type="ECO:0000256" key="1">
    <source>
        <dbReference type="SAM" id="SignalP"/>
    </source>
</evidence>
<dbReference type="EMBL" id="JACYGY010000002">
    <property type="protein sequence ID" value="MBE9466476.1"/>
    <property type="molecule type" value="Genomic_DNA"/>
</dbReference>
<dbReference type="PANTHER" id="PTHR34988:SF1">
    <property type="entry name" value="DNA-BINDING PROTEIN"/>
    <property type="match status" value="1"/>
</dbReference>
<comment type="caution">
    <text evidence="3">The sequence shown here is derived from an EMBL/GenBank/DDBJ whole genome shotgun (WGS) entry which is preliminary data.</text>
</comment>
<protein>
    <submittedName>
        <fullName evidence="3">DNA-binding protein</fullName>
    </submittedName>
</protein>
<evidence type="ECO:0000313" key="3">
    <source>
        <dbReference type="EMBL" id="MBE9466476.1"/>
    </source>
</evidence>
<dbReference type="Pfam" id="PF03479">
    <property type="entry name" value="PCC"/>
    <property type="match status" value="1"/>
</dbReference>
<dbReference type="PANTHER" id="PTHR34988">
    <property type="entry name" value="PROTEIN, PUTATIVE-RELATED"/>
    <property type="match status" value="1"/>
</dbReference>
<keyword evidence="4" id="KW-1185">Reference proteome</keyword>
<feature type="chain" id="PRO_5045519076" evidence="1">
    <location>
        <begin position="21"/>
        <end position="166"/>
    </location>
</feature>
<keyword evidence="1" id="KW-0732">Signal</keyword>
<feature type="domain" description="PPC" evidence="2">
    <location>
        <begin position="30"/>
        <end position="165"/>
    </location>
</feature>
<accession>A0ABR9WQ25</accession>
<evidence type="ECO:0000259" key="2">
    <source>
        <dbReference type="PROSITE" id="PS51742"/>
    </source>
</evidence>
<dbReference type="InterPro" id="IPR025707">
    <property type="entry name" value="DNA_bp_PD1"/>
</dbReference>
<dbReference type="RefSeq" id="WP_194124699.1">
    <property type="nucleotide sequence ID" value="NZ_JACYGY010000002.1"/>
</dbReference>
<dbReference type="GO" id="GO:0003677">
    <property type="term" value="F:DNA binding"/>
    <property type="evidence" value="ECO:0007669"/>
    <property type="project" value="UniProtKB-KW"/>
</dbReference>
<dbReference type="CDD" id="cd11378">
    <property type="entry name" value="DUF296"/>
    <property type="match status" value="1"/>
</dbReference>
<dbReference type="Gene3D" id="3.30.1330.80">
    <property type="entry name" value="Hypothetical protein, similar to alpha- acetolactate decarboxylase, domain 2"/>
    <property type="match status" value="1"/>
</dbReference>
<organism evidence="3 4">
    <name type="scientific">Dyadobacter subterraneus</name>
    <dbReference type="NCBI Taxonomy" id="2773304"/>
    <lineage>
        <taxon>Bacteria</taxon>
        <taxon>Pseudomonadati</taxon>
        <taxon>Bacteroidota</taxon>
        <taxon>Cytophagia</taxon>
        <taxon>Cytophagales</taxon>
        <taxon>Spirosomataceae</taxon>
        <taxon>Dyadobacter</taxon>
    </lineage>
</organism>
<name>A0ABR9WQ25_9BACT</name>
<reference evidence="4" key="1">
    <citation type="submission" date="2023-07" db="EMBL/GenBank/DDBJ databases">
        <title>Dyadobacter sp. nov 'subterranea' isolated from contaminted grondwater.</title>
        <authorList>
            <person name="Szabo I."/>
            <person name="Al-Omari J."/>
            <person name="Szerdahelyi S.G."/>
            <person name="Rado J."/>
        </authorList>
    </citation>
    <scope>NUCLEOTIDE SEQUENCE [LARGE SCALE GENOMIC DNA]</scope>
    <source>
        <strain evidence="4">UP-52</strain>
    </source>
</reference>
<keyword evidence="3" id="KW-0238">DNA-binding</keyword>
<dbReference type="InterPro" id="IPR005175">
    <property type="entry name" value="PPC_dom"/>
</dbReference>
<proteinExistence type="predicted"/>
<evidence type="ECO:0000313" key="4">
    <source>
        <dbReference type="Proteomes" id="UP000634134"/>
    </source>
</evidence>
<dbReference type="PROSITE" id="PS51742">
    <property type="entry name" value="PPC"/>
    <property type="match status" value="1"/>
</dbReference>
<feature type="signal peptide" evidence="1">
    <location>
        <begin position="1"/>
        <end position="20"/>
    </location>
</feature>
<dbReference type="SUPFAM" id="SSF117856">
    <property type="entry name" value="AF0104/ALDC/Ptd012-like"/>
    <property type="match status" value="1"/>
</dbReference>
<dbReference type="PIRSF" id="PIRSF016702">
    <property type="entry name" value="DNA_bp_PD1"/>
    <property type="match status" value="1"/>
</dbReference>
<dbReference type="Proteomes" id="UP000634134">
    <property type="component" value="Unassembled WGS sequence"/>
</dbReference>